<dbReference type="InterPro" id="IPR058575">
    <property type="entry name" value="NTP_transf_8_dom"/>
</dbReference>
<name>A0A2Z5N4Y7_BURPY</name>
<dbReference type="Pfam" id="PF12281">
    <property type="entry name" value="NTP_transf_8"/>
    <property type="match status" value="1"/>
</dbReference>
<feature type="domain" description="Nucleotidyltransferase-like" evidence="1">
    <location>
        <begin position="15"/>
        <end position="200"/>
    </location>
</feature>
<reference evidence="2 3" key="1">
    <citation type="journal article" date="2018" name="ISME J.">
        <title>Involvement of Burkholderiaceae and sulfurous volatiles in disease-suppressive soils.</title>
        <authorList>
            <person name="Carrion V.J."/>
            <person name="Cordovez V."/>
            <person name="Tyc O."/>
            <person name="Etalo D.W."/>
            <person name="de Bruijn I."/>
            <person name="de Jager V.C."/>
            <person name="Medema M.H."/>
            <person name="Eberl L."/>
            <person name="Raaijmakers J.M."/>
        </authorList>
    </citation>
    <scope>NUCLEOTIDE SEQUENCE [LARGE SCALE GENOMIC DNA]</scope>
    <source>
        <strain evidence="3">mHSR5</strain>
    </source>
</reference>
<dbReference type="Proteomes" id="UP000253104">
    <property type="component" value="Chromosome mHSR5_B"/>
</dbReference>
<dbReference type="EMBL" id="CP024903">
    <property type="protein sequence ID" value="AXF24599.1"/>
    <property type="molecule type" value="Genomic_DNA"/>
</dbReference>
<proteinExistence type="predicted"/>
<accession>A0A2Z5N4Y7</accession>
<organism evidence="2 3">
    <name type="scientific">Burkholderia pyrrocinia</name>
    <name type="common">Pseudomonas pyrrocinia</name>
    <dbReference type="NCBI Taxonomy" id="60550"/>
    <lineage>
        <taxon>Bacteria</taxon>
        <taxon>Pseudomonadati</taxon>
        <taxon>Pseudomonadota</taxon>
        <taxon>Betaproteobacteria</taxon>
        <taxon>Burkholderiales</taxon>
        <taxon>Burkholderiaceae</taxon>
        <taxon>Burkholderia</taxon>
        <taxon>Burkholderia cepacia complex</taxon>
    </lineage>
</organism>
<sequence>MSELVEFSHLAMTLEPWRSKIVFVGGWAFRLYRYEPRAYQPEHEPIFTRDADVAYAEREALEGSILAALEGAGFKAEPTCGGDFRPPATRYTLGGNANGFYAEFLTPQTGSPRRRIKGTTETEPDATEANAGVVAQKLRHLEVLLYEPWLVTIPAEESGLDEAVPDLRIPNPVSFMVQKLLIRGDRAVEKRPQDVLYIYDAMYIFSGAIEDDLVPIWKNLEGTLSDKQQRSVRAGVEALFAEVNDTIRAAAEIAKPGRHIESEDMLRLCQDGFQALFGGTV</sequence>
<dbReference type="RefSeq" id="WP_114180974.1">
    <property type="nucleotide sequence ID" value="NZ_CP024903.1"/>
</dbReference>
<dbReference type="AlphaFoldDB" id="A0A2Z5N4Y7"/>
<evidence type="ECO:0000259" key="1">
    <source>
        <dbReference type="Pfam" id="PF12281"/>
    </source>
</evidence>
<dbReference type="OrthoDB" id="6064973at2"/>
<evidence type="ECO:0000313" key="3">
    <source>
        <dbReference type="Proteomes" id="UP000253104"/>
    </source>
</evidence>
<evidence type="ECO:0000313" key="2">
    <source>
        <dbReference type="EMBL" id="AXF24599.1"/>
    </source>
</evidence>
<protein>
    <recommendedName>
        <fullName evidence="1">Nucleotidyltransferase-like domain-containing protein</fullName>
    </recommendedName>
</protein>
<gene>
    <name evidence="2" type="ORF">CUJ89_30490</name>
</gene>